<dbReference type="SUPFAM" id="SSF56349">
    <property type="entry name" value="DNA breaking-rejoining enzymes"/>
    <property type="match status" value="1"/>
</dbReference>
<keyword evidence="8 9" id="KW-0131">Cell cycle</keyword>
<evidence type="ECO:0000256" key="5">
    <source>
        <dbReference type="ARBA" id="ARBA00022908"/>
    </source>
</evidence>
<dbReference type="PROSITE" id="PS51900">
    <property type="entry name" value="CB"/>
    <property type="match status" value="1"/>
</dbReference>
<dbReference type="RefSeq" id="WP_095716800.1">
    <property type="nucleotide sequence ID" value="NZ_NTGA01000001.1"/>
</dbReference>
<dbReference type="CDD" id="cd00798">
    <property type="entry name" value="INT_XerDC_C"/>
    <property type="match status" value="1"/>
</dbReference>
<keyword evidence="2 9" id="KW-0963">Cytoplasm</keyword>
<dbReference type="InterPro" id="IPR002104">
    <property type="entry name" value="Integrase_catalytic"/>
</dbReference>
<dbReference type="GO" id="GO:0003677">
    <property type="term" value="F:DNA binding"/>
    <property type="evidence" value="ECO:0007669"/>
    <property type="project" value="UniProtKB-UniRule"/>
</dbReference>
<gene>
    <name evidence="9" type="primary">xerC</name>
    <name evidence="12" type="ORF">CEY15_00300</name>
</gene>
<dbReference type="InterPro" id="IPR013762">
    <property type="entry name" value="Integrase-like_cat_sf"/>
</dbReference>
<dbReference type="GO" id="GO:0006313">
    <property type="term" value="P:DNA transposition"/>
    <property type="evidence" value="ECO:0007669"/>
    <property type="project" value="UniProtKB-UniRule"/>
</dbReference>
<feature type="active site" description="O-(3'-phospho-DNA)-tyrosine intermediate" evidence="9">
    <location>
        <position position="303"/>
    </location>
</feature>
<dbReference type="Gene3D" id="1.10.150.130">
    <property type="match status" value="1"/>
</dbReference>
<keyword evidence="7 9" id="KW-0233">DNA recombination</keyword>
<comment type="subunit">
    <text evidence="9">Forms a cyclic heterotetrameric complex composed of two molecules of XerC and two molecules of XerD.</text>
</comment>
<sequence>MGHTHGATGGHGPLPLALEDVVDDYVTDLRTGRSRSEATARSYRSDVRALLTHLGSDGDGPDTAADLAGSLTLPALRGWLAAQVGAGAARSTIARRVAAARSFSTWAFRRGVLSMDVAARLEAPRARRHLPQILDRVQASETIRTADLGAAEGDPIALRDRLVVELLYSCGIRVAELCGLDVDDLDTERRLLRVVGKGDRERAVPYGPPADRALRAWLEGGRPALATPASGPALLLGARGGRLDPRAARRAVNEVTAATPGSPQVSPHALRHSSATHLLEGGADLRHVQELLGHSTPATTQVYTHVSAERLRAAYRGAHPRA</sequence>
<feature type="active site" evidence="9">
    <location>
        <position position="271"/>
    </location>
</feature>
<comment type="function">
    <text evidence="9">Site-specific tyrosine recombinase, which acts by catalyzing the cutting and rejoining of the recombining DNA molecules. The XerC-XerD complex is essential to convert dimers of the bacterial chromosome into monomers to permit their segregation at cell division. It also contributes to the segregational stability of plasmids.</text>
</comment>
<dbReference type="PANTHER" id="PTHR30349:SF77">
    <property type="entry name" value="TYROSINE RECOMBINASE XERC"/>
    <property type="match status" value="1"/>
</dbReference>
<evidence type="ECO:0000256" key="6">
    <source>
        <dbReference type="ARBA" id="ARBA00023125"/>
    </source>
</evidence>
<evidence type="ECO:0000313" key="13">
    <source>
        <dbReference type="Proteomes" id="UP000218810"/>
    </source>
</evidence>
<dbReference type="InterPro" id="IPR023009">
    <property type="entry name" value="Tyrosine_recombinase_XerC/XerD"/>
</dbReference>
<evidence type="ECO:0000256" key="3">
    <source>
        <dbReference type="ARBA" id="ARBA00022618"/>
    </source>
</evidence>
<name>A0A2A2WUU0_9ACTN</name>
<evidence type="ECO:0000259" key="10">
    <source>
        <dbReference type="PROSITE" id="PS51898"/>
    </source>
</evidence>
<dbReference type="Gene3D" id="1.10.443.10">
    <property type="entry name" value="Intergrase catalytic core"/>
    <property type="match status" value="1"/>
</dbReference>
<dbReference type="EMBL" id="NTGA01000001">
    <property type="protein sequence ID" value="PAY24951.1"/>
    <property type="molecule type" value="Genomic_DNA"/>
</dbReference>
<dbReference type="AlphaFoldDB" id="A0A2A2WUU0"/>
<dbReference type="GO" id="GO:0007059">
    <property type="term" value="P:chromosome segregation"/>
    <property type="evidence" value="ECO:0007669"/>
    <property type="project" value="UniProtKB-UniRule"/>
</dbReference>
<dbReference type="InterPro" id="IPR011010">
    <property type="entry name" value="DNA_brk_join_enz"/>
</dbReference>
<feature type="domain" description="Tyr recombinase" evidence="10">
    <location>
        <begin position="129"/>
        <end position="316"/>
    </location>
</feature>
<evidence type="ECO:0000256" key="4">
    <source>
        <dbReference type="ARBA" id="ARBA00022829"/>
    </source>
</evidence>
<keyword evidence="3 9" id="KW-0132">Cell division</keyword>
<evidence type="ECO:0000256" key="7">
    <source>
        <dbReference type="ARBA" id="ARBA00023172"/>
    </source>
</evidence>
<keyword evidence="4 9" id="KW-0159">Chromosome partition</keyword>
<dbReference type="InterPro" id="IPR010998">
    <property type="entry name" value="Integrase_recombinase_N"/>
</dbReference>
<comment type="similarity">
    <text evidence="9">Belongs to the 'phage' integrase family. XerC subfamily.</text>
</comment>
<dbReference type="GO" id="GO:0005737">
    <property type="term" value="C:cytoplasm"/>
    <property type="evidence" value="ECO:0007669"/>
    <property type="project" value="UniProtKB-SubCell"/>
</dbReference>
<evidence type="ECO:0000256" key="2">
    <source>
        <dbReference type="ARBA" id="ARBA00022490"/>
    </source>
</evidence>
<dbReference type="Proteomes" id="UP000218810">
    <property type="component" value="Unassembled WGS sequence"/>
</dbReference>
<feature type="active site" evidence="9">
    <location>
        <position position="197"/>
    </location>
</feature>
<organism evidence="12 13">
    <name type="scientific">Dietzia natronolimnaea</name>
    <dbReference type="NCBI Taxonomy" id="161920"/>
    <lineage>
        <taxon>Bacteria</taxon>
        <taxon>Bacillati</taxon>
        <taxon>Actinomycetota</taxon>
        <taxon>Actinomycetes</taxon>
        <taxon>Mycobacteriales</taxon>
        <taxon>Dietziaceae</taxon>
        <taxon>Dietzia</taxon>
    </lineage>
</organism>
<reference evidence="13" key="1">
    <citation type="submission" date="2017-09" db="EMBL/GenBank/DDBJ databases">
        <authorList>
            <person name="Zhang Y."/>
            <person name="Huang X."/>
            <person name="Liu J."/>
            <person name="Lu L."/>
            <person name="Peng K."/>
        </authorList>
    </citation>
    <scope>NUCLEOTIDE SEQUENCE [LARGE SCALE GENOMIC DNA]</scope>
    <source>
        <strain evidence="13">S-XJ-1</strain>
    </source>
</reference>
<dbReference type="Pfam" id="PF02899">
    <property type="entry name" value="Phage_int_SAM_1"/>
    <property type="match status" value="1"/>
</dbReference>
<dbReference type="Pfam" id="PF00589">
    <property type="entry name" value="Phage_integrase"/>
    <property type="match status" value="1"/>
</dbReference>
<feature type="active site" evidence="9">
    <location>
        <position position="294"/>
    </location>
</feature>
<dbReference type="GO" id="GO:0051301">
    <property type="term" value="P:cell division"/>
    <property type="evidence" value="ECO:0007669"/>
    <property type="project" value="UniProtKB-KW"/>
</dbReference>
<protein>
    <recommendedName>
        <fullName evidence="9">Tyrosine recombinase XerC</fullName>
    </recommendedName>
</protein>
<evidence type="ECO:0000313" key="12">
    <source>
        <dbReference type="EMBL" id="PAY24951.1"/>
    </source>
</evidence>
<evidence type="ECO:0000256" key="9">
    <source>
        <dbReference type="HAMAP-Rule" id="MF_01808"/>
    </source>
</evidence>
<dbReference type="HAMAP" id="MF_01808">
    <property type="entry name" value="Recomb_XerC_XerD"/>
    <property type="match status" value="1"/>
</dbReference>
<dbReference type="InterPro" id="IPR004107">
    <property type="entry name" value="Integrase_SAM-like_N"/>
</dbReference>
<comment type="subcellular location">
    <subcellularLocation>
        <location evidence="1 9">Cytoplasm</location>
    </subcellularLocation>
</comment>
<evidence type="ECO:0000259" key="11">
    <source>
        <dbReference type="PROSITE" id="PS51900"/>
    </source>
</evidence>
<dbReference type="InterPro" id="IPR050090">
    <property type="entry name" value="Tyrosine_recombinase_XerCD"/>
</dbReference>
<dbReference type="InterPro" id="IPR044068">
    <property type="entry name" value="CB"/>
</dbReference>
<dbReference type="PROSITE" id="PS51898">
    <property type="entry name" value="TYR_RECOMBINASE"/>
    <property type="match status" value="1"/>
</dbReference>
<evidence type="ECO:0000256" key="8">
    <source>
        <dbReference type="ARBA" id="ARBA00023306"/>
    </source>
</evidence>
<dbReference type="OrthoDB" id="9801717at2"/>
<keyword evidence="5 9" id="KW-0229">DNA integration</keyword>
<dbReference type="GO" id="GO:0009037">
    <property type="term" value="F:tyrosine-based site-specific recombinase activity"/>
    <property type="evidence" value="ECO:0007669"/>
    <property type="project" value="UniProtKB-UniRule"/>
</dbReference>
<feature type="active site" evidence="9">
    <location>
        <position position="173"/>
    </location>
</feature>
<evidence type="ECO:0000256" key="1">
    <source>
        <dbReference type="ARBA" id="ARBA00004496"/>
    </source>
</evidence>
<dbReference type="PANTHER" id="PTHR30349">
    <property type="entry name" value="PHAGE INTEGRASE-RELATED"/>
    <property type="match status" value="1"/>
</dbReference>
<comment type="caution">
    <text evidence="12">The sequence shown here is derived from an EMBL/GenBank/DDBJ whole genome shotgun (WGS) entry which is preliminary data.</text>
</comment>
<feature type="active site" evidence="9">
    <location>
        <position position="268"/>
    </location>
</feature>
<keyword evidence="6 9" id="KW-0238">DNA-binding</keyword>
<accession>A0A2A2WUU0</accession>
<proteinExistence type="inferred from homology"/>
<feature type="domain" description="Core-binding (CB)" evidence="11">
    <location>
        <begin position="16"/>
        <end position="108"/>
    </location>
</feature>
<keyword evidence="13" id="KW-1185">Reference proteome</keyword>